<dbReference type="SUPFAM" id="SSF82171">
    <property type="entry name" value="DPP6 N-terminal domain-like"/>
    <property type="match status" value="1"/>
</dbReference>
<evidence type="ECO:0000256" key="1">
    <source>
        <dbReference type="ARBA" id="ARBA00010040"/>
    </source>
</evidence>
<organism evidence="8 9">
    <name type="scientific">Chitinophaga caeni</name>
    <dbReference type="NCBI Taxonomy" id="2029983"/>
    <lineage>
        <taxon>Bacteria</taxon>
        <taxon>Pseudomonadati</taxon>
        <taxon>Bacteroidota</taxon>
        <taxon>Chitinophagia</taxon>
        <taxon>Chitinophagales</taxon>
        <taxon>Chitinophagaceae</taxon>
        <taxon>Chitinophaga</taxon>
    </lineage>
</organism>
<dbReference type="GO" id="GO:0004252">
    <property type="term" value="F:serine-type endopeptidase activity"/>
    <property type="evidence" value="ECO:0007669"/>
    <property type="project" value="TreeGrafter"/>
</dbReference>
<evidence type="ECO:0000256" key="4">
    <source>
        <dbReference type="ARBA" id="ARBA00022801"/>
    </source>
</evidence>
<name>A0A291QRC6_9BACT</name>
<dbReference type="InterPro" id="IPR029058">
    <property type="entry name" value="AB_hydrolase_fold"/>
</dbReference>
<dbReference type="SUPFAM" id="SSF53474">
    <property type="entry name" value="alpha/beta-Hydrolases"/>
    <property type="match status" value="1"/>
</dbReference>
<dbReference type="AlphaFoldDB" id="A0A291QRC6"/>
<dbReference type="Gene3D" id="3.40.50.1820">
    <property type="entry name" value="alpha/beta hydrolase"/>
    <property type="match status" value="1"/>
</dbReference>
<comment type="similarity">
    <text evidence="1">Belongs to the peptidase S9C family.</text>
</comment>
<evidence type="ECO:0000313" key="8">
    <source>
        <dbReference type="EMBL" id="ATL46453.1"/>
    </source>
</evidence>
<keyword evidence="3 6" id="KW-0732">Signal</keyword>
<evidence type="ECO:0000313" key="9">
    <source>
        <dbReference type="Proteomes" id="UP000220133"/>
    </source>
</evidence>
<dbReference type="InterPro" id="IPR011042">
    <property type="entry name" value="6-blade_b-propeller_TolB-like"/>
</dbReference>
<dbReference type="EMBL" id="CP023777">
    <property type="protein sequence ID" value="ATL46453.1"/>
    <property type="molecule type" value="Genomic_DNA"/>
</dbReference>
<dbReference type="InterPro" id="IPR015943">
    <property type="entry name" value="WD40/YVTN_repeat-like_dom_sf"/>
</dbReference>
<feature type="signal peptide" evidence="6">
    <location>
        <begin position="1"/>
        <end position="18"/>
    </location>
</feature>
<feature type="chain" id="PRO_5012493988" evidence="6">
    <location>
        <begin position="19"/>
        <end position="675"/>
    </location>
</feature>
<protein>
    <submittedName>
        <fullName evidence="8">S9 family peptidase</fullName>
    </submittedName>
</protein>
<dbReference type="RefSeq" id="WP_098192841.1">
    <property type="nucleotide sequence ID" value="NZ_CP023777.1"/>
</dbReference>
<dbReference type="PANTHER" id="PTHR42776:SF13">
    <property type="entry name" value="DIPEPTIDYL-PEPTIDASE 5"/>
    <property type="match status" value="1"/>
</dbReference>
<reference evidence="8 9" key="1">
    <citation type="submission" date="2017-10" db="EMBL/GenBank/DDBJ databases">
        <title>Paenichitinophaga pekingensis gen. nov., sp. nov., isolated from activated sludge.</title>
        <authorList>
            <person name="Jin D."/>
            <person name="Kong X."/>
            <person name="Deng Y."/>
            <person name="Bai Z."/>
        </authorList>
    </citation>
    <scope>NUCLEOTIDE SEQUENCE [LARGE SCALE GENOMIC DNA]</scope>
    <source>
        <strain evidence="8 9">13</strain>
    </source>
</reference>
<dbReference type="Gene3D" id="2.120.10.30">
    <property type="entry name" value="TolB, C-terminal domain"/>
    <property type="match status" value="1"/>
</dbReference>
<dbReference type="InterPro" id="IPR001375">
    <property type="entry name" value="Peptidase_S9_cat"/>
</dbReference>
<dbReference type="Proteomes" id="UP000220133">
    <property type="component" value="Chromosome"/>
</dbReference>
<sequence>MRSFLLLAGILFMQQGMAQEKMSPEMLWQLGRVSAETLTDDGSHVIYGVSNYSLADNRSERNLFIVPVMGGQARQLTSSKGNEGLVQLRPSGNLGFNYKGQYWEMRGDGSNALQKTKFPSDVQNIRLSPNGKYIIYSKDVKINKVSGSDFYPDLPKSNVQIYTDLNYRHWDTWEDGYFSHIFVAPYDNGEVGAATDLLEGLPYDCPQMPYGGAEDFLWSPDSRKVVYVCKKKFGKEYATSTNTDIYVYDVDHKSTRNLTEGMMGYDLSPAFNEKGTQLLWLSMAKDGYEADKQDIIWHDLSSGKTVNLTKDWDGTVSSATFSKDGKSIYFLAVVKGTEQMFVIDLPRKVKEVSVKDIKQLTRGIFDINGIVGESNGRMVVSRADMNHAAELFSVDLKSGDMIQITNVNTEAYSKIGKSKVEERWIETTDGKQMLTWVIYPPDFDPNKKYPTLLYCQGGPQSALSQFYSFRWNFQLMAAQGYIVVAPNRRGMPGHGVAWNEAISKDWGGQPIKDYLSAIDAVSKEPFVDKNRLGAVGASYGGYSIYMLAGVHENRFKTFIAHDGLFDLRSWYGTTEELWFANYDIGAYWDKANAKIYEQFNPSQFVDKWNTPILIIQGGIDFRVGIEQGLQAFQAAQLHGIKSKLLYFPTENHWVLSPQNAIVWQREFFDWLKNTL</sequence>
<evidence type="ECO:0000256" key="6">
    <source>
        <dbReference type="SAM" id="SignalP"/>
    </source>
</evidence>
<feature type="domain" description="Peptidase S9 prolyl oligopeptidase catalytic" evidence="7">
    <location>
        <begin position="468"/>
        <end position="675"/>
    </location>
</feature>
<dbReference type="Pfam" id="PF07676">
    <property type="entry name" value="PD40"/>
    <property type="match status" value="1"/>
</dbReference>
<gene>
    <name evidence="8" type="ORF">COR50_04275</name>
</gene>
<dbReference type="Gene3D" id="2.130.10.10">
    <property type="entry name" value="YVTN repeat-like/Quinoprotein amine dehydrogenase"/>
    <property type="match status" value="1"/>
</dbReference>
<keyword evidence="5" id="KW-0720">Serine protease</keyword>
<proteinExistence type="inferred from homology"/>
<dbReference type="PANTHER" id="PTHR42776">
    <property type="entry name" value="SERINE PEPTIDASE S9 FAMILY MEMBER"/>
    <property type="match status" value="1"/>
</dbReference>
<dbReference type="OrthoDB" id="9812921at2"/>
<accession>A0A291QRC6</accession>
<keyword evidence="4" id="KW-0378">Hydrolase</keyword>
<dbReference type="GO" id="GO:0006508">
    <property type="term" value="P:proteolysis"/>
    <property type="evidence" value="ECO:0007669"/>
    <property type="project" value="UniProtKB-KW"/>
</dbReference>
<evidence type="ECO:0000256" key="2">
    <source>
        <dbReference type="ARBA" id="ARBA00022670"/>
    </source>
</evidence>
<keyword evidence="9" id="KW-1185">Reference proteome</keyword>
<dbReference type="KEGG" id="cbae:COR50_04275"/>
<evidence type="ECO:0000256" key="3">
    <source>
        <dbReference type="ARBA" id="ARBA00022729"/>
    </source>
</evidence>
<dbReference type="Pfam" id="PF00326">
    <property type="entry name" value="Peptidase_S9"/>
    <property type="match status" value="1"/>
</dbReference>
<evidence type="ECO:0000256" key="5">
    <source>
        <dbReference type="ARBA" id="ARBA00022825"/>
    </source>
</evidence>
<dbReference type="InterPro" id="IPR011659">
    <property type="entry name" value="WD40"/>
</dbReference>
<evidence type="ECO:0000259" key="7">
    <source>
        <dbReference type="Pfam" id="PF00326"/>
    </source>
</evidence>
<keyword evidence="2" id="KW-0645">Protease</keyword>
<dbReference type="FunFam" id="3.40.50.1820:FF:000028">
    <property type="entry name" value="S9 family peptidase"/>
    <property type="match status" value="1"/>
</dbReference>